<dbReference type="Proteomes" id="UP001164390">
    <property type="component" value="Chromosome"/>
</dbReference>
<dbReference type="Pfam" id="PF00561">
    <property type="entry name" value="Abhydrolase_1"/>
    <property type="match status" value="1"/>
</dbReference>
<dbReference type="PANTHER" id="PTHR43798:SF33">
    <property type="entry name" value="HYDROLASE, PUTATIVE (AFU_ORTHOLOGUE AFUA_2G14860)-RELATED"/>
    <property type="match status" value="1"/>
</dbReference>
<keyword evidence="3" id="KW-1185">Reference proteome</keyword>
<sequence length="262" mass="27581">MRVEVNGLGIDFERAGTGPAVVLVPGFVGDARATWAGQLEALSDEFTVIAWNPPGAGGSADPPEDFGIDGYADSLAAFLEAQRIERAHLVGLSFGAALLLAAYHRHRRVASSLTLVGGYAGWVGSLGAKMADQRLARSLSASELDPDEFVAAMAPSVFSPSADPDLVAPALDSIRAFHPIGFRAMARASHADQRHVLPEIDVPTLLLYADHDVRAPVAIGEALAAAIPGSELVILTGPGHAIPVEAPDEVNRELRRFLRSVE</sequence>
<feature type="domain" description="AB hydrolase-1" evidence="1">
    <location>
        <begin position="19"/>
        <end position="246"/>
    </location>
</feature>
<dbReference type="RefSeq" id="WP_271634019.1">
    <property type="nucleotide sequence ID" value="NZ_CP094970.1"/>
</dbReference>
<dbReference type="GO" id="GO:0016787">
    <property type="term" value="F:hydrolase activity"/>
    <property type="evidence" value="ECO:0007669"/>
    <property type="project" value="UniProtKB-KW"/>
</dbReference>
<dbReference type="AlphaFoldDB" id="A0AA46THE6"/>
<evidence type="ECO:0000259" key="1">
    <source>
        <dbReference type="Pfam" id="PF00561"/>
    </source>
</evidence>
<evidence type="ECO:0000313" key="2">
    <source>
        <dbReference type="EMBL" id="UYM05223.1"/>
    </source>
</evidence>
<reference evidence="2" key="1">
    <citation type="submission" date="2022-01" db="EMBL/GenBank/DDBJ databases">
        <title>Nocardioidaceae gen. sp. A5X3R13.</title>
        <authorList>
            <person name="Lopez Marin M.A."/>
            <person name="Uhlik O."/>
        </authorList>
    </citation>
    <scope>NUCLEOTIDE SEQUENCE</scope>
    <source>
        <strain evidence="2">A5X3R13</strain>
    </source>
</reference>
<dbReference type="GO" id="GO:0016020">
    <property type="term" value="C:membrane"/>
    <property type="evidence" value="ECO:0007669"/>
    <property type="project" value="TreeGrafter"/>
</dbReference>
<dbReference type="KEGG" id="sgrg:L0C25_22350"/>
<gene>
    <name evidence="2" type="ORF">L0C25_22350</name>
</gene>
<dbReference type="InterPro" id="IPR050266">
    <property type="entry name" value="AB_hydrolase_sf"/>
</dbReference>
<proteinExistence type="predicted"/>
<dbReference type="EMBL" id="CP094970">
    <property type="protein sequence ID" value="UYM05223.1"/>
    <property type="molecule type" value="Genomic_DNA"/>
</dbReference>
<evidence type="ECO:0000313" key="3">
    <source>
        <dbReference type="Proteomes" id="UP001164390"/>
    </source>
</evidence>
<dbReference type="InterPro" id="IPR000073">
    <property type="entry name" value="AB_hydrolase_1"/>
</dbReference>
<accession>A0AA46THE6</accession>
<name>A0AA46THE6_9ACTN</name>
<dbReference type="PANTHER" id="PTHR43798">
    <property type="entry name" value="MONOACYLGLYCEROL LIPASE"/>
    <property type="match status" value="1"/>
</dbReference>
<dbReference type="Gene3D" id="3.40.50.1820">
    <property type="entry name" value="alpha/beta hydrolase"/>
    <property type="match status" value="1"/>
</dbReference>
<organism evidence="2 3">
    <name type="scientific">Solicola gregarius</name>
    <dbReference type="NCBI Taxonomy" id="2908642"/>
    <lineage>
        <taxon>Bacteria</taxon>
        <taxon>Bacillati</taxon>
        <taxon>Actinomycetota</taxon>
        <taxon>Actinomycetes</taxon>
        <taxon>Propionibacteriales</taxon>
        <taxon>Nocardioidaceae</taxon>
        <taxon>Solicola</taxon>
    </lineage>
</organism>
<protein>
    <submittedName>
        <fullName evidence="2">Alpha/beta hydrolase</fullName>
    </submittedName>
</protein>
<dbReference type="InterPro" id="IPR029058">
    <property type="entry name" value="AB_hydrolase_fold"/>
</dbReference>
<dbReference type="SUPFAM" id="SSF53474">
    <property type="entry name" value="alpha/beta-Hydrolases"/>
    <property type="match status" value="1"/>
</dbReference>
<keyword evidence="2" id="KW-0378">Hydrolase</keyword>